<name>A0A2P2N5R8_RHIMU</name>
<evidence type="ECO:0000313" key="1">
    <source>
        <dbReference type="EMBL" id="MBX37803.1"/>
    </source>
</evidence>
<dbReference type="EMBL" id="GGEC01057319">
    <property type="protein sequence ID" value="MBX37803.1"/>
    <property type="molecule type" value="Transcribed_RNA"/>
</dbReference>
<proteinExistence type="predicted"/>
<reference evidence="1" key="1">
    <citation type="submission" date="2018-02" db="EMBL/GenBank/DDBJ databases">
        <title>Rhizophora mucronata_Transcriptome.</title>
        <authorList>
            <person name="Meera S.P."/>
            <person name="Sreeshan A."/>
            <person name="Augustine A."/>
        </authorList>
    </citation>
    <scope>NUCLEOTIDE SEQUENCE</scope>
    <source>
        <tissue evidence="1">Leaf</tissue>
    </source>
</reference>
<accession>A0A2P2N5R8</accession>
<protein>
    <submittedName>
        <fullName evidence="1">Uncharacterized protein</fullName>
    </submittedName>
</protein>
<organism evidence="1">
    <name type="scientific">Rhizophora mucronata</name>
    <name type="common">Asiatic mangrove</name>
    <dbReference type="NCBI Taxonomy" id="61149"/>
    <lineage>
        <taxon>Eukaryota</taxon>
        <taxon>Viridiplantae</taxon>
        <taxon>Streptophyta</taxon>
        <taxon>Embryophyta</taxon>
        <taxon>Tracheophyta</taxon>
        <taxon>Spermatophyta</taxon>
        <taxon>Magnoliopsida</taxon>
        <taxon>eudicotyledons</taxon>
        <taxon>Gunneridae</taxon>
        <taxon>Pentapetalae</taxon>
        <taxon>rosids</taxon>
        <taxon>fabids</taxon>
        <taxon>Malpighiales</taxon>
        <taxon>Rhizophoraceae</taxon>
        <taxon>Rhizophora</taxon>
    </lineage>
</organism>
<sequence>MHRKSLLFMS</sequence>